<dbReference type="GO" id="GO:0004674">
    <property type="term" value="F:protein serine/threonine kinase activity"/>
    <property type="evidence" value="ECO:0007669"/>
    <property type="project" value="TreeGrafter"/>
</dbReference>
<feature type="domain" description="Protein kinase" evidence="2">
    <location>
        <begin position="1"/>
        <end position="139"/>
    </location>
</feature>
<feature type="chain" id="PRO_5007880612" evidence="1">
    <location>
        <begin position="27"/>
        <end position="139"/>
    </location>
</feature>
<protein>
    <submittedName>
        <fullName evidence="3">Kinase-like protein</fullName>
    </submittedName>
</protein>
<dbReference type="Gene3D" id="1.10.510.10">
    <property type="entry name" value="Transferase(Phosphotransferase) domain 1"/>
    <property type="match status" value="1"/>
</dbReference>
<dbReference type="OrthoDB" id="3231842at2759"/>
<keyword evidence="4" id="KW-1185">Reference proteome</keyword>
<dbReference type="Proteomes" id="UP000076532">
    <property type="component" value="Unassembled WGS sequence"/>
</dbReference>
<dbReference type="EMBL" id="KV417488">
    <property type="protein sequence ID" value="KZP31689.1"/>
    <property type="molecule type" value="Genomic_DNA"/>
</dbReference>
<feature type="signal peptide" evidence="1">
    <location>
        <begin position="1"/>
        <end position="26"/>
    </location>
</feature>
<proteinExistence type="predicted"/>
<evidence type="ECO:0000259" key="2">
    <source>
        <dbReference type="PROSITE" id="PS50011"/>
    </source>
</evidence>
<sequence length="139" mass="15936">HPNIATLHYTLETSAFLLLLFEYVPGEDLFYFLEQAWDHYDDSISGELTTNRLRLITSVFSQMCEAVATCHDQQTFHRDIEPENFIAAEGWTASTNGKRKRKLVVKLTDFGLSTDNLGSSDMGNRPGLRFLDQPIERFM</sequence>
<dbReference type="InterPro" id="IPR000719">
    <property type="entry name" value="Prot_kinase_dom"/>
</dbReference>
<dbReference type="SUPFAM" id="SSF56112">
    <property type="entry name" value="Protein kinase-like (PK-like)"/>
    <property type="match status" value="1"/>
</dbReference>
<reference evidence="3 4" key="1">
    <citation type="journal article" date="2016" name="Mol. Biol. Evol.">
        <title>Comparative Genomics of Early-Diverging Mushroom-Forming Fungi Provides Insights into the Origins of Lignocellulose Decay Capabilities.</title>
        <authorList>
            <person name="Nagy L.G."/>
            <person name="Riley R."/>
            <person name="Tritt A."/>
            <person name="Adam C."/>
            <person name="Daum C."/>
            <person name="Floudas D."/>
            <person name="Sun H."/>
            <person name="Yadav J.S."/>
            <person name="Pangilinan J."/>
            <person name="Larsson K.H."/>
            <person name="Matsuura K."/>
            <person name="Barry K."/>
            <person name="Labutti K."/>
            <person name="Kuo R."/>
            <person name="Ohm R.A."/>
            <person name="Bhattacharya S.S."/>
            <person name="Shirouzu T."/>
            <person name="Yoshinaga Y."/>
            <person name="Martin F.M."/>
            <person name="Grigoriev I.V."/>
            <person name="Hibbett D.S."/>
        </authorList>
    </citation>
    <scope>NUCLEOTIDE SEQUENCE [LARGE SCALE GENOMIC DNA]</scope>
    <source>
        <strain evidence="3 4">CBS 109695</strain>
    </source>
</reference>
<evidence type="ECO:0000313" key="3">
    <source>
        <dbReference type="EMBL" id="KZP31689.1"/>
    </source>
</evidence>
<accession>A0A166UH68</accession>
<dbReference type="STRING" id="436010.A0A166UH68"/>
<organism evidence="3 4">
    <name type="scientific">Athelia psychrophila</name>
    <dbReference type="NCBI Taxonomy" id="1759441"/>
    <lineage>
        <taxon>Eukaryota</taxon>
        <taxon>Fungi</taxon>
        <taxon>Dikarya</taxon>
        <taxon>Basidiomycota</taxon>
        <taxon>Agaricomycotina</taxon>
        <taxon>Agaricomycetes</taxon>
        <taxon>Agaricomycetidae</taxon>
        <taxon>Atheliales</taxon>
        <taxon>Atheliaceae</taxon>
        <taxon>Athelia</taxon>
    </lineage>
</organism>
<dbReference type="PROSITE" id="PS50011">
    <property type="entry name" value="PROTEIN_KINASE_DOM"/>
    <property type="match status" value="1"/>
</dbReference>
<evidence type="ECO:0000256" key="1">
    <source>
        <dbReference type="SAM" id="SignalP"/>
    </source>
</evidence>
<dbReference type="PANTHER" id="PTHR44167:SF24">
    <property type="entry name" value="SERINE_THREONINE-PROTEIN KINASE CHK2"/>
    <property type="match status" value="1"/>
</dbReference>
<dbReference type="PANTHER" id="PTHR44167">
    <property type="entry name" value="OVARIAN-SPECIFIC SERINE/THREONINE-PROTEIN KINASE LOK-RELATED"/>
    <property type="match status" value="1"/>
</dbReference>
<gene>
    <name evidence="3" type="ORF">FIBSPDRAFT_723999</name>
</gene>
<dbReference type="GO" id="GO:0005524">
    <property type="term" value="F:ATP binding"/>
    <property type="evidence" value="ECO:0007669"/>
    <property type="project" value="InterPro"/>
</dbReference>
<keyword evidence="1" id="KW-0732">Signal</keyword>
<dbReference type="GO" id="GO:0005634">
    <property type="term" value="C:nucleus"/>
    <property type="evidence" value="ECO:0007669"/>
    <property type="project" value="TreeGrafter"/>
</dbReference>
<name>A0A166UH68_9AGAM</name>
<dbReference type="AlphaFoldDB" id="A0A166UH68"/>
<dbReference type="Pfam" id="PF00069">
    <property type="entry name" value="Pkinase"/>
    <property type="match status" value="1"/>
</dbReference>
<evidence type="ECO:0000313" key="4">
    <source>
        <dbReference type="Proteomes" id="UP000076532"/>
    </source>
</evidence>
<dbReference type="InterPro" id="IPR011009">
    <property type="entry name" value="Kinase-like_dom_sf"/>
</dbReference>
<dbReference type="GO" id="GO:0044773">
    <property type="term" value="P:mitotic DNA damage checkpoint signaling"/>
    <property type="evidence" value="ECO:0007669"/>
    <property type="project" value="TreeGrafter"/>
</dbReference>
<feature type="non-terminal residue" evidence="3">
    <location>
        <position position="1"/>
    </location>
</feature>